<evidence type="ECO:0000313" key="2">
    <source>
        <dbReference type="Proteomes" id="UP000219329"/>
    </source>
</evidence>
<accession>A0A2A5WEH4</accession>
<organism evidence="1 2">
    <name type="scientific">OM182 bacterium MED-G28</name>
    <dbReference type="NCBI Taxonomy" id="1986256"/>
    <lineage>
        <taxon>Bacteria</taxon>
        <taxon>Pseudomonadati</taxon>
        <taxon>Pseudomonadota</taxon>
        <taxon>Gammaproteobacteria</taxon>
        <taxon>OMG group</taxon>
        <taxon>OM182 clade</taxon>
    </lineage>
</organism>
<dbReference type="EMBL" id="NTJZ01000003">
    <property type="protein sequence ID" value="PDH34713.1"/>
    <property type="molecule type" value="Genomic_DNA"/>
</dbReference>
<name>A0A2A5WEH4_9GAMM</name>
<gene>
    <name evidence="1" type="ORF">CNF02_04615</name>
</gene>
<comment type="caution">
    <text evidence="1">The sequence shown here is derived from an EMBL/GenBank/DDBJ whole genome shotgun (WGS) entry which is preliminary data.</text>
</comment>
<evidence type="ECO:0000313" key="1">
    <source>
        <dbReference type="EMBL" id="PDH34713.1"/>
    </source>
</evidence>
<protein>
    <submittedName>
        <fullName evidence="1">Uncharacterized protein</fullName>
    </submittedName>
</protein>
<reference evidence="1 2" key="1">
    <citation type="submission" date="2017-08" db="EMBL/GenBank/DDBJ databases">
        <title>Fine stratification of microbial communities through a metagenomic profile of the photic zone.</title>
        <authorList>
            <person name="Haro-Moreno J.M."/>
            <person name="Lopez-Perez M."/>
            <person name="De La Torre J."/>
            <person name="Picazo A."/>
            <person name="Camacho A."/>
            <person name="Rodriguez-Valera F."/>
        </authorList>
    </citation>
    <scope>NUCLEOTIDE SEQUENCE [LARGE SCALE GENOMIC DNA]</scope>
    <source>
        <strain evidence="1">MED-G28</strain>
    </source>
</reference>
<proteinExistence type="predicted"/>
<dbReference type="AlphaFoldDB" id="A0A2A5WEH4"/>
<dbReference type="Proteomes" id="UP000219329">
    <property type="component" value="Unassembled WGS sequence"/>
</dbReference>
<sequence>MDPFENIPDARDGLNKKERIILYCLEKAQKDFEGRNVPTISLYGRVIEHIDISEEEFQAILSRLVGGTRNSDGSQSYA</sequence>